<proteinExistence type="predicted"/>
<name>A0A7K1LFN9_9MICC</name>
<comment type="caution">
    <text evidence="3">The sequence shown here is derived from an EMBL/GenBank/DDBJ whole genome shotgun (WGS) entry which is preliminary data.</text>
</comment>
<keyword evidence="2" id="KW-1133">Transmembrane helix</keyword>
<protein>
    <submittedName>
        <fullName evidence="3">TPM domain-containing protein</fullName>
    </submittedName>
</protein>
<keyword evidence="4" id="KW-1185">Reference proteome</keyword>
<feature type="transmembrane region" description="Helical" evidence="2">
    <location>
        <begin position="40"/>
        <end position="64"/>
    </location>
</feature>
<evidence type="ECO:0000256" key="2">
    <source>
        <dbReference type="SAM" id="Phobius"/>
    </source>
</evidence>
<dbReference type="Proteomes" id="UP000462152">
    <property type="component" value="Unassembled WGS sequence"/>
</dbReference>
<dbReference type="OrthoDB" id="5105562at2"/>
<reference evidence="3 4" key="1">
    <citation type="submission" date="2019-12" db="EMBL/GenBank/DDBJ databases">
        <authorList>
            <person name="Li J."/>
            <person name="Shi Y."/>
            <person name="Xu G."/>
            <person name="Xiao D."/>
            <person name="Ran X."/>
        </authorList>
    </citation>
    <scope>NUCLEOTIDE SEQUENCE [LARGE SCALE GENOMIC DNA]</scope>
    <source>
        <strain evidence="3 4">JCM 15915</strain>
    </source>
</reference>
<keyword evidence="2" id="KW-0472">Membrane</keyword>
<dbReference type="EMBL" id="WOGT01000001">
    <property type="protein sequence ID" value="MUN54017.1"/>
    <property type="molecule type" value="Genomic_DNA"/>
</dbReference>
<keyword evidence="2" id="KW-0812">Transmembrane</keyword>
<dbReference type="AlphaFoldDB" id="A0A7K1LFN9"/>
<keyword evidence="1" id="KW-0175">Coiled coil</keyword>
<gene>
    <name evidence="3" type="ORF">GMA10_02045</name>
</gene>
<evidence type="ECO:0000313" key="4">
    <source>
        <dbReference type="Proteomes" id="UP000462152"/>
    </source>
</evidence>
<dbReference type="RefSeq" id="WP_129314108.1">
    <property type="nucleotide sequence ID" value="NZ_NOIQ01000001.1"/>
</dbReference>
<sequence length="533" mass="57487">MNPAIHPFLTAASPLVALPPEGWGVDATTAAGKPAAAGVGSAFGAGAGVVFALVIIGAAAWWFLSSRNRKKTQRERYDSVQSRYGTAAPRQTEEIARLRSRAGSLLVETDDVIARSEQEIAFAEAQFGEDQIRPFQTAVEQAKGHMRRSFQLQKQLDDEIPDSEEDQRAWLEEIVHGCEDAQESLKKHEQNFADLRQLERNAPDALESLHREIRTWRDKIPEAESRHAELMTAYSPEATASVADNPPQATDRLDFAEHAATRAQDLLNEGNTSEAVVSIRSGEEAVGQARTLVESIDHARRDLDHADSALRKAVDRATSDLAEARSLMERGTFADLTGPAANVETVVADIEEQRTQGPIDPLTLSSRLAESRKELDRGLESVRNQNERDRAARETLAHTMVSAQARLTSASDYVRARRGGVQAEARTRLGEAERNLEEAESLRLSDPSGALNRANQAIRLAEDAQRMASGDVDDFARRGHGPEHWNGSAALGGILFGSGYGRPGRTGGIGGPGIGGPGMGGPGFGGGFTGQGL</sequence>
<evidence type="ECO:0000256" key="1">
    <source>
        <dbReference type="SAM" id="Coils"/>
    </source>
</evidence>
<accession>A0A7K1LFN9</accession>
<feature type="coiled-coil region" evidence="1">
    <location>
        <begin position="171"/>
        <end position="226"/>
    </location>
</feature>
<evidence type="ECO:0000313" key="3">
    <source>
        <dbReference type="EMBL" id="MUN54017.1"/>
    </source>
</evidence>
<organism evidence="3 4">
    <name type="scientific">Rothia koreensis</name>
    <dbReference type="NCBI Taxonomy" id="592378"/>
    <lineage>
        <taxon>Bacteria</taxon>
        <taxon>Bacillati</taxon>
        <taxon>Actinomycetota</taxon>
        <taxon>Actinomycetes</taxon>
        <taxon>Micrococcales</taxon>
        <taxon>Micrococcaceae</taxon>
        <taxon>Rothia</taxon>
    </lineage>
</organism>